<evidence type="ECO:0000256" key="1">
    <source>
        <dbReference type="SAM" id="MobiDB-lite"/>
    </source>
</evidence>
<evidence type="ECO:0000256" key="2">
    <source>
        <dbReference type="SAM" id="Phobius"/>
    </source>
</evidence>
<feature type="domain" description="DUF6542" evidence="3">
    <location>
        <begin position="39"/>
        <end position="159"/>
    </location>
</feature>
<feature type="transmembrane region" description="Helical" evidence="2">
    <location>
        <begin position="64"/>
        <end position="86"/>
    </location>
</feature>
<gene>
    <name evidence="4" type="ORF">PHY01_29610</name>
</gene>
<evidence type="ECO:0000259" key="3">
    <source>
        <dbReference type="Pfam" id="PF20177"/>
    </source>
</evidence>
<dbReference type="EMBL" id="BJNG01000022">
    <property type="protein sequence ID" value="GEC20678.1"/>
    <property type="molecule type" value="Genomic_DNA"/>
</dbReference>
<proteinExistence type="predicted"/>
<keyword evidence="2" id="KW-0812">Transmembrane</keyword>
<evidence type="ECO:0000313" key="4">
    <source>
        <dbReference type="EMBL" id="GEC20678.1"/>
    </source>
</evidence>
<reference evidence="4 5" key="1">
    <citation type="submission" date="2019-06" db="EMBL/GenBank/DDBJ databases">
        <title>Whole genome shotgun sequence of Pseudonocardia hydrocarbonoxydans NBRC 14498.</title>
        <authorList>
            <person name="Hosoyama A."/>
            <person name="Uohara A."/>
            <person name="Ohji S."/>
            <person name="Ichikawa N."/>
        </authorList>
    </citation>
    <scope>NUCLEOTIDE SEQUENCE [LARGE SCALE GENOMIC DNA]</scope>
    <source>
        <strain evidence="4 5">NBRC 14498</strain>
    </source>
</reference>
<organism evidence="4 5">
    <name type="scientific">Pseudonocardia hydrocarbonoxydans</name>
    <dbReference type="NCBI Taxonomy" id="76726"/>
    <lineage>
        <taxon>Bacteria</taxon>
        <taxon>Bacillati</taxon>
        <taxon>Actinomycetota</taxon>
        <taxon>Actinomycetes</taxon>
        <taxon>Pseudonocardiales</taxon>
        <taxon>Pseudonocardiaceae</taxon>
        <taxon>Pseudonocardia</taxon>
    </lineage>
</organism>
<feature type="compositionally biased region" description="Low complexity" evidence="1">
    <location>
        <begin position="205"/>
        <end position="226"/>
    </location>
</feature>
<evidence type="ECO:0000313" key="5">
    <source>
        <dbReference type="Proteomes" id="UP000320338"/>
    </source>
</evidence>
<feature type="transmembrane region" description="Helical" evidence="2">
    <location>
        <begin position="136"/>
        <end position="157"/>
    </location>
</feature>
<dbReference type="RefSeq" id="WP_141279220.1">
    <property type="nucleotide sequence ID" value="NZ_BAAARZ010000003.1"/>
</dbReference>
<dbReference type="Proteomes" id="UP000320338">
    <property type="component" value="Unassembled WGS sequence"/>
</dbReference>
<keyword evidence="5" id="KW-1185">Reference proteome</keyword>
<dbReference type="OrthoDB" id="5192877at2"/>
<feature type="region of interest" description="Disordered" evidence="1">
    <location>
        <begin position="164"/>
        <end position="226"/>
    </location>
</feature>
<feature type="compositionally biased region" description="Basic and acidic residues" evidence="1">
    <location>
        <begin position="189"/>
        <end position="201"/>
    </location>
</feature>
<comment type="caution">
    <text evidence="4">The sequence shown here is derived from an EMBL/GenBank/DDBJ whole genome shotgun (WGS) entry which is preliminary data.</text>
</comment>
<dbReference type="InterPro" id="IPR046672">
    <property type="entry name" value="DUF6542"/>
</dbReference>
<keyword evidence="2" id="KW-1133">Transmembrane helix</keyword>
<keyword evidence="2" id="KW-0472">Membrane</keyword>
<feature type="transmembrane region" description="Helical" evidence="2">
    <location>
        <begin position="98"/>
        <end position="116"/>
    </location>
</feature>
<dbReference type="AlphaFoldDB" id="A0A4Y3WQ87"/>
<feature type="transmembrane region" description="Helical" evidence="2">
    <location>
        <begin position="33"/>
        <end position="58"/>
    </location>
</feature>
<sequence>MTDAPARKGAPAKTLDVAERGAGGRWPVPERSLLATVLGVPPLAAVGLAAGLTLLGVLLDLFRIGTLGAVFTVCYLGGCVLSVAWVRRRSLFGPMVSPPLLLAVAVPVVVLLAGSPRPGTGISERLITIGAPLVNSFPTMAWTTAAVLSLGVGRILAQRAAVEAARPPEGKRSATGRRGSVRRPAAGKDAARKDAAGKDAPGKVSAKPAKGAARGAARRSASPPPS</sequence>
<name>A0A4Y3WQ87_9PSEU</name>
<protein>
    <recommendedName>
        <fullName evidence="3">DUF6542 domain-containing protein</fullName>
    </recommendedName>
</protein>
<dbReference type="Pfam" id="PF20177">
    <property type="entry name" value="DUF6542"/>
    <property type="match status" value="1"/>
</dbReference>
<accession>A0A4Y3WQ87</accession>